<evidence type="ECO:0000256" key="1">
    <source>
        <dbReference type="ARBA" id="ARBA00023002"/>
    </source>
</evidence>
<dbReference type="Gene3D" id="3.40.50.720">
    <property type="entry name" value="NAD(P)-binding Rossmann-like Domain"/>
    <property type="match status" value="2"/>
</dbReference>
<gene>
    <name evidence="4" type="ORF">L1892_07375</name>
</gene>
<reference evidence="4" key="1">
    <citation type="submission" date="2022-01" db="EMBL/GenBank/DDBJ databases">
        <title>Gordonia xiamenensis sp. nov., isolated from surface seawater in Xiamen.</title>
        <authorList>
            <person name="He Y.F."/>
        </authorList>
    </citation>
    <scope>NUCLEOTIDE SEQUENCE</scope>
    <source>
        <strain evidence="4">GW1C4-4</strain>
    </source>
</reference>
<protein>
    <submittedName>
        <fullName evidence="4">NAD(P)-binding domain-containing protein</fullName>
    </submittedName>
</protein>
<feature type="domain" description="D-isomer specific 2-hydroxyacid dehydrogenase NAD-binding" evidence="3">
    <location>
        <begin position="102"/>
        <end position="273"/>
    </location>
</feature>
<dbReference type="PANTHER" id="PTHR43333">
    <property type="entry name" value="2-HACID_DH_C DOMAIN-CONTAINING PROTEIN"/>
    <property type="match status" value="1"/>
</dbReference>
<comment type="caution">
    <text evidence="4">The sequence shown here is derived from an EMBL/GenBank/DDBJ whole genome shotgun (WGS) entry which is preliminary data.</text>
</comment>
<evidence type="ECO:0000313" key="4">
    <source>
        <dbReference type="EMBL" id="MCF3938196.1"/>
    </source>
</evidence>
<evidence type="ECO:0000313" key="5">
    <source>
        <dbReference type="Proteomes" id="UP001108089"/>
    </source>
</evidence>
<proteinExistence type="predicted"/>
<keyword evidence="1" id="KW-0560">Oxidoreductase</keyword>
<dbReference type="Pfam" id="PF02826">
    <property type="entry name" value="2-Hacid_dh_C"/>
    <property type="match status" value="1"/>
</dbReference>
<dbReference type="SUPFAM" id="SSF51735">
    <property type="entry name" value="NAD(P)-binding Rossmann-fold domains"/>
    <property type="match status" value="1"/>
</dbReference>
<keyword evidence="5" id="KW-1185">Reference proteome</keyword>
<dbReference type="RefSeq" id="WP_235722926.1">
    <property type="nucleotide sequence ID" value="NZ_JAKGCU010000004.1"/>
</dbReference>
<keyword evidence="2" id="KW-0520">NAD</keyword>
<sequence length="310" mass="32555">MSPAKTDAAAIPVAVEPVRDEHLVAAVESAGGRVVDLGDARVLVWIGAVADFPELDDDIEWVALKTAGIEEYVAAGVIDDRRVWTNASGFYADNVAEHALGLLLAGLRQINTAVLRHWDKERIDTSVRSLHGSTVAIIGAGGIAASLIPRLSACGARSIAVNRSGRPVEGAALTVASDRTDEVWAQTDHVVLAAPATAATHHLIDAQSLAALPSHAWIVNVARGPLVDQVALIEALRTGEIAGAALDVTDPEPPAADDALWSLPNVIITPHVANPASGLTRAMAPWMAENLRRYRSGEDLLAVVHPGQAY</sequence>
<name>A0ABS9DGB3_9ACTN</name>
<accession>A0ABS9DGB3</accession>
<dbReference type="InterPro" id="IPR006140">
    <property type="entry name" value="D-isomer_DH_NAD-bd"/>
</dbReference>
<dbReference type="PANTHER" id="PTHR43333:SF1">
    <property type="entry name" value="D-ISOMER SPECIFIC 2-HYDROXYACID DEHYDROGENASE NAD-BINDING DOMAIN-CONTAINING PROTEIN"/>
    <property type="match status" value="1"/>
</dbReference>
<dbReference type="Proteomes" id="UP001108089">
    <property type="component" value="Unassembled WGS sequence"/>
</dbReference>
<dbReference type="EMBL" id="JAKGCU010000004">
    <property type="protein sequence ID" value="MCF3938196.1"/>
    <property type="molecule type" value="Genomic_DNA"/>
</dbReference>
<organism evidence="4 5">
    <name type="scientific">Gordonia tangerina</name>
    <dbReference type="NCBI Taxonomy" id="2911060"/>
    <lineage>
        <taxon>Bacteria</taxon>
        <taxon>Bacillati</taxon>
        <taxon>Actinomycetota</taxon>
        <taxon>Actinomycetes</taxon>
        <taxon>Mycobacteriales</taxon>
        <taxon>Gordoniaceae</taxon>
        <taxon>Gordonia</taxon>
    </lineage>
</organism>
<evidence type="ECO:0000256" key="2">
    <source>
        <dbReference type="ARBA" id="ARBA00023027"/>
    </source>
</evidence>
<evidence type="ECO:0000259" key="3">
    <source>
        <dbReference type="Pfam" id="PF02826"/>
    </source>
</evidence>
<dbReference type="InterPro" id="IPR036291">
    <property type="entry name" value="NAD(P)-bd_dom_sf"/>
</dbReference>